<evidence type="ECO:0000313" key="4">
    <source>
        <dbReference type="EMBL" id="CAF5149749.1"/>
    </source>
</evidence>
<feature type="region of interest" description="Disordered" evidence="2">
    <location>
        <begin position="32"/>
        <end position="85"/>
    </location>
</feature>
<accession>A0A8S3JP39</accession>
<keyword evidence="1" id="KW-1015">Disulfide bond</keyword>
<proteinExistence type="predicted"/>
<gene>
    <name evidence="4" type="ORF">BYL167_LOCUS72055</name>
    <name evidence="5" type="ORF">SMN809_LOCUS80968</name>
</gene>
<sequence length="189" mass="21647">PQSNNDIPINVVNQIVSAPSFVDRIRNALPFINQNPDNEHPSEEHAKAQEQQREMNAKVQVNAPERNNHHERNTSGPGEMGTGVQIKKDKLSVEERKLYDDGWLNNAFNQYVSDMISLRRTLPDARDPECKKVEFLPNLPVASVIVIFHNEARSALLRTIWSVLDRSPAHLLKEIIIVDDFSDRGLFYW</sequence>
<dbReference type="GO" id="GO:0006493">
    <property type="term" value="P:protein O-linked glycosylation"/>
    <property type="evidence" value="ECO:0007669"/>
    <property type="project" value="TreeGrafter"/>
</dbReference>
<evidence type="ECO:0000313" key="6">
    <source>
        <dbReference type="Proteomes" id="UP000676336"/>
    </source>
</evidence>
<dbReference type="Proteomes" id="UP000676336">
    <property type="component" value="Unassembled WGS sequence"/>
</dbReference>
<dbReference type="GO" id="GO:0005794">
    <property type="term" value="C:Golgi apparatus"/>
    <property type="evidence" value="ECO:0007669"/>
    <property type="project" value="TreeGrafter"/>
</dbReference>
<feature type="domain" description="Glycosyltransferase 2-like" evidence="3">
    <location>
        <begin position="143"/>
        <end position="183"/>
    </location>
</feature>
<evidence type="ECO:0000256" key="2">
    <source>
        <dbReference type="SAM" id="MobiDB-lite"/>
    </source>
</evidence>
<evidence type="ECO:0000259" key="3">
    <source>
        <dbReference type="Pfam" id="PF00535"/>
    </source>
</evidence>
<organism evidence="5 6">
    <name type="scientific">Rotaria magnacalcarata</name>
    <dbReference type="NCBI Taxonomy" id="392030"/>
    <lineage>
        <taxon>Eukaryota</taxon>
        <taxon>Metazoa</taxon>
        <taxon>Spiralia</taxon>
        <taxon>Gnathifera</taxon>
        <taxon>Rotifera</taxon>
        <taxon>Eurotatoria</taxon>
        <taxon>Bdelloidea</taxon>
        <taxon>Philodinida</taxon>
        <taxon>Philodinidae</taxon>
        <taxon>Rotaria</taxon>
    </lineage>
</organism>
<dbReference type="SUPFAM" id="SSF53448">
    <property type="entry name" value="Nucleotide-diphospho-sugar transferases"/>
    <property type="match status" value="1"/>
</dbReference>
<comment type="caution">
    <text evidence="5">The sequence shown here is derived from an EMBL/GenBank/DDBJ whole genome shotgun (WGS) entry which is preliminary data.</text>
</comment>
<dbReference type="GO" id="GO:0004653">
    <property type="term" value="F:polypeptide N-acetylgalactosaminyltransferase activity"/>
    <property type="evidence" value="ECO:0007669"/>
    <property type="project" value="TreeGrafter"/>
</dbReference>
<dbReference type="PANTHER" id="PTHR11675:SF131">
    <property type="entry name" value="POLYPEPTIDE N-ACETYLGALACTOSAMINYLTRANSFERASE 9-RELATED"/>
    <property type="match status" value="1"/>
</dbReference>
<dbReference type="InterPro" id="IPR029044">
    <property type="entry name" value="Nucleotide-diphossugar_trans"/>
</dbReference>
<reference evidence="5" key="1">
    <citation type="submission" date="2021-02" db="EMBL/GenBank/DDBJ databases">
        <authorList>
            <person name="Nowell W R."/>
        </authorList>
    </citation>
    <scope>NUCLEOTIDE SEQUENCE</scope>
</reference>
<dbReference type="EMBL" id="CAJOBI010346841">
    <property type="protein sequence ID" value="CAF5218474.1"/>
    <property type="molecule type" value="Genomic_DNA"/>
</dbReference>
<dbReference type="AlphaFoldDB" id="A0A8S3JP39"/>
<dbReference type="Pfam" id="PF00535">
    <property type="entry name" value="Glycos_transf_2"/>
    <property type="match status" value="1"/>
</dbReference>
<feature type="non-terminal residue" evidence="5">
    <location>
        <position position="1"/>
    </location>
</feature>
<dbReference type="Gene3D" id="3.90.550.10">
    <property type="entry name" value="Spore Coat Polysaccharide Biosynthesis Protein SpsA, Chain A"/>
    <property type="match status" value="1"/>
</dbReference>
<dbReference type="InterPro" id="IPR001173">
    <property type="entry name" value="Glyco_trans_2-like"/>
</dbReference>
<dbReference type="PANTHER" id="PTHR11675">
    <property type="entry name" value="N-ACETYLGALACTOSAMINYLTRANSFERASE"/>
    <property type="match status" value="1"/>
</dbReference>
<name>A0A8S3JP39_9BILA</name>
<evidence type="ECO:0000313" key="5">
    <source>
        <dbReference type="EMBL" id="CAF5218474.1"/>
    </source>
</evidence>
<feature type="compositionally biased region" description="Basic and acidic residues" evidence="2">
    <location>
        <begin position="37"/>
        <end position="56"/>
    </location>
</feature>
<dbReference type="Proteomes" id="UP000681967">
    <property type="component" value="Unassembled WGS sequence"/>
</dbReference>
<evidence type="ECO:0000256" key="1">
    <source>
        <dbReference type="ARBA" id="ARBA00023157"/>
    </source>
</evidence>
<protein>
    <recommendedName>
        <fullName evidence="3">Glycosyltransferase 2-like domain-containing protein</fullName>
    </recommendedName>
</protein>
<dbReference type="EMBL" id="CAJOBH010257136">
    <property type="protein sequence ID" value="CAF5149749.1"/>
    <property type="molecule type" value="Genomic_DNA"/>
</dbReference>